<evidence type="ECO:0000256" key="1">
    <source>
        <dbReference type="ARBA" id="ARBA00004651"/>
    </source>
</evidence>
<gene>
    <name evidence="11" type="ORF">SAMN02983003_2045</name>
</gene>
<dbReference type="STRING" id="665118.SAMN02983003_2045"/>
<evidence type="ECO:0000256" key="4">
    <source>
        <dbReference type="ARBA" id="ARBA00022692"/>
    </source>
</evidence>
<name>A0A1K2HY26_9HYPH</name>
<evidence type="ECO:0000256" key="3">
    <source>
        <dbReference type="ARBA" id="ARBA00022475"/>
    </source>
</evidence>
<dbReference type="EMBL" id="FPKU01000002">
    <property type="protein sequence ID" value="SFZ84500.1"/>
    <property type="molecule type" value="Genomic_DNA"/>
</dbReference>
<protein>
    <submittedName>
        <fullName evidence="11">Peptide/nickel transport system permease protein</fullName>
    </submittedName>
</protein>
<comment type="subcellular location">
    <subcellularLocation>
        <location evidence="1 9">Cell membrane</location>
        <topology evidence="1 9">Multi-pass membrane protein</topology>
    </subcellularLocation>
</comment>
<keyword evidence="2 9" id="KW-0813">Transport</keyword>
<keyword evidence="3" id="KW-1003">Cell membrane</keyword>
<evidence type="ECO:0000256" key="2">
    <source>
        <dbReference type="ARBA" id="ARBA00022448"/>
    </source>
</evidence>
<evidence type="ECO:0000256" key="8">
    <source>
        <dbReference type="ARBA" id="ARBA00023136"/>
    </source>
</evidence>
<keyword evidence="4 9" id="KW-0812">Transmembrane</keyword>
<sequence>MARILTNPKALIGLSIVALVLFAALFADVISPYDPLRQSLRARHLPPDTLHWLGTDHVGRDILSRIIHGARISVMVGIGAVGVSAALGMLVGLVAGYYGGVLGAFLMRAADIKLAMPMILFAIAWIAFFGGGLMSVIIVIGLWGWVPYARYARSIVLTLRESLFVEASVALGASSQSILFRHVAPNLVGPLIVIATLQLGEAVLLESALSFLGLGVQAPTPTWGSMVSDGRSYIDTAWWTVTFPGLAITFFVLGASFLGDALRDWLDPRST</sequence>
<feature type="transmembrane region" description="Helical" evidence="9">
    <location>
        <begin position="192"/>
        <end position="216"/>
    </location>
</feature>
<dbReference type="InterPro" id="IPR035906">
    <property type="entry name" value="MetI-like_sf"/>
</dbReference>
<dbReference type="AlphaFoldDB" id="A0A1K2HY26"/>
<dbReference type="PANTHER" id="PTHR43386:SF1">
    <property type="entry name" value="D,D-DIPEPTIDE TRANSPORT SYSTEM PERMEASE PROTEIN DDPC-RELATED"/>
    <property type="match status" value="1"/>
</dbReference>
<evidence type="ECO:0000313" key="12">
    <source>
        <dbReference type="Proteomes" id="UP000183447"/>
    </source>
</evidence>
<keyword evidence="7 9" id="KW-1133">Transmembrane helix</keyword>
<dbReference type="Gene3D" id="1.10.3720.10">
    <property type="entry name" value="MetI-like"/>
    <property type="match status" value="1"/>
</dbReference>
<dbReference type="OrthoDB" id="9766870at2"/>
<accession>A0A1K2HY26</accession>
<evidence type="ECO:0000259" key="10">
    <source>
        <dbReference type="PROSITE" id="PS50928"/>
    </source>
</evidence>
<dbReference type="PANTHER" id="PTHR43386">
    <property type="entry name" value="OLIGOPEPTIDE TRANSPORT SYSTEM PERMEASE PROTEIN APPC"/>
    <property type="match status" value="1"/>
</dbReference>
<evidence type="ECO:0000256" key="7">
    <source>
        <dbReference type="ARBA" id="ARBA00022989"/>
    </source>
</evidence>
<evidence type="ECO:0000256" key="9">
    <source>
        <dbReference type="RuleBase" id="RU363032"/>
    </source>
</evidence>
<reference evidence="11 12" key="1">
    <citation type="submission" date="2016-11" db="EMBL/GenBank/DDBJ databases">
        <authorList>
            <person name="Jaros S."/>
            <person name="Januszkiewicz K."/>
            <person name="Wedrychowicz H."/>
        </authorList>
    </citation>
    <scope>NUCLEOTIDE SEQUENCE [LARGE SCALE GENOMIC DNA]</scope>
    <source>
        <strain evidence="11 12">ATCC 23634</strain>
    </source>
</reference>
<proteinExistence type="inferred from homology"/>
<dbReference type="InterPro" id="IPR000515">
    <property type="entry name" value="MetI-like"/>
</dbReference>
<dbReference type="GO" id="GO:0015833">
    <property type="term" value="P:peptide transport"/>
    <property type="evidence" value="ECO:0007669"/>
    <property type="project" value="UniProtKB-KW"/>
</dbReference>
<keyword evidence="5" id="KW-0571">Peptide transport</keyword>
<dbReference type="InterPro" id="IPR025966">
    <property type="entry name" value="OppC_N"/>
</dbReference>
<dbReference type="GO" id="GO:0015031">
    <property type="term" value="P:protein transport"/>
    <property type="evidence" value="ECO:0007669"/>
    <property type="project" value="UniProtKB-KW"/>
</dbReference>
<keyword evidence="8 9" id="KW-0472">Membrane</keyword>
<dbReference type="InterPro" id="IPR050366">
    <property type="entry name" value="BP-dependent_transpt_permease"/>
</dbReference>
<evidence type="ECO:0000256" key="5">
    <source>
        <dbReference type="ARBA" id="ARBA00022856"/>
    </source>
</evidence>
<dbReference type="RefSeq" id="WP_072342305.1">
    <property type="nucleotide sequence ID" value="NZ_FPKU01000002.1"/>
</dbReference>
<feature type="transmembrane region" description="Helical" evidence="9">
    <location>
        <begin position="119"/>
        <end position="143"/>
    </location>
</feature>
<dbReference type="CDD" id="cd06261">
    <property type="entry name" value="TM_PBP2"/>
    <property type="match status" value="1"/>
</dbReference>
<evidence type="ECO:0000256" key="6">
    <source>
        <dbReference type="ARBA" id="ARBA00022927"/>
    </source>
</evidence>
<dbReference type="PROSITE" id="PS50928">
    <property type="entry name" value="ABC_TM1"/>
    <property type="match status" value="1"/>
</dbReference>
<dbReference type="GO" id="GO:0055085">
    <property type="term" value="P:transmembrane transport"/>
    <property type="evidence" value="ECO:0007669"/>
    <property type="project" value="InterPro"/>
</dbReference>
<keyword evidence="12" id="KW-1185">Reference proteome</keyword>
<dbReference type="SUPFAM" id="SSF161098">
    <property type="entry name" value="MetI-like"/>
    <property type="match status" value="1"/>
</dbReference>
<evidence type="ECO:0000313" key="11">
    <source>
        <dbReference type="EMBL" id="SFZ84500.1"/>
    </source>
</evidence>
<organism evidence="11 12">
    <name type="scientific">Devosia enhydra</name>
    <dbReference type="NCBI Taxonomy" id="665118"/>
    <lineage>
        <taxon>Bacteria</taxon>
        <taxon>Pseudomonadati</taxon>
        <taxon>Pseudomonadota</taxon>
        <taxon>Alphaproteobacteria</taxon>
        <taxon>Hyphomicrobiales</taxon>
        <taxon>Devosiaceae</taxon>
        <taxon>Devosia</taxon>
    </lineage>
</organism>
<comment type="similarity">
    <text evidence="9">Belongs to the binding-protein-dependent transport system permease family.</text>
</comment>
<feature type="transmembrane region" description="Helical" evidence="9">
    <location>
        <begin position="236"/>
        <end position="259"/>
    </location>
</feature>
<dbReference type="Proteomes" id="UP000183447">
    <property type="component" value="Unassembled WGS sequence"/>
</dbReference>
<dbReference type="Pfam" id="PF12911">
    <property type="entry name" value="OppC_N"/>
    <property type="match status" value="1"/>
</dbReference>
<feature type="transmembrane region" description="Helical" evidence="9">
    <location>
        <begin position="74"/>
        <end position="107"/>
    </location>
</feature>
<keyword evidence="6" id="KW-0653">Protein transport</keyword>
<dbReference type="Pfam" id="PF00528">
    <property type="entry name" value="BPD_transp_1"/>
    <property type="match status" value="1"/>
</dbReference>
<feature type="domain" description="ABC transmembrane type-1" evidence="10">
    <location>
        <begin position="70"/>
        <end position="259"/>
    </location>
</feature>
<dbReference type="GO" id="GO:0005886">
    <property type="term" value="C:plasma membrane"/>
    <property type="evidence" value="ECO:0007669"/>
    <property type="project" value="UniProtKB-SubCell"/>
</dbReference>